<proteinExistence type="predicted"/>
<dbReference type="RefSeq" id="YP_010657601.1">
    <property type="nucleotide sequence ID" value="NC_070848.1"/>
</dbReference>
<keyword evidence="2" id="KW-1185">Reference proteome</keyword>
<evidence type="ECO:0000313" key="2">
    <source>
        <dbReference type="Proteomes" id="UP000828026"/>
    </source>
</evidence>
<reference evidence="1 2" key="1">
    <citation type="submission" date="2021-06" db="EMBL/GenBank/DDBJ databases">
        <authorList>
            <person name="Chen R."/>
            <person name="Qin H."/>
            <person name="He S."/>
            <person name="Han P."/>
            <person name="Xu F."/>
            <person name="Sun H."/>
            <person name="Fan H."/>
            <person name="Tong Y."/>
        </authorList>
    </citation>
    <scope>NUCLEOTIDE SEQUENCE [LARGE SCALE GENOMIC DNA]</scope>
</reference>
<dbReference type="EMBL" id="MZ447858">
    <property type="protein sequence ID" value="UAW01166.1"/>
    <property type="molecule type" value="Genomic_DNA"/>
</dbReference>
<organism evidence="1 2">
    <name type="scientific">Vibrio phage BUCT194</name>
    <dbReference type="NCBI Taxonomy" id="2859072"/>
    <lineage>
        <taxon>Viruses</taxon>
        <taxon>Duplodnaviria</taxon>
        <taxon>Heunggongvirae</taxon>
        <taxon>Uroviricota</taxon>
        <taxon>Caudoviricetes</taxon>
        <taxon>Schitoviridae</taxon>
        <taxon>Varunavirus</taxon>
        <taxon>Varunavirus BUCT194</taxon>
    </lineage>
</organism>
<name>A0AAE9BPH9_9CAUD</name>
<dbReference type="KEGG" id="vg:77933520"/>
<accession>A0AAE9BPH9</accession>
<protein>
    <submittedName>
        <fullName evidence="1">Uncharacterized protein</fullName>
    </submittedName>
</protein>
<evidence type="ECO:0000313" key="1">
    <source>
        <dbReference type="EMBL" id="UAW01166.1"/>
    </source>
</evidence>
<dbReference type="Proteomes" id="UP000828026">
    <property type="component" value="Segment"/>
</dbReference>
<sequence length="62" mass="6887">MSEIKIKPSKVGSLRAIAKREGAVNDEGKISVAWMRKKMSSPKTSAAVKKKINFALNARKWD</sequence>
<dbReference type="GeneID" id="77933520"/>